<evidence type="ECO:0000313" key="2">
    <source>
        <dbReference type="EMBL" id="MBH3439323.1"/>
    </source>
</evidence>
<evidence type="ECO:0000313" key="4">
    <source>
        <dbReference type="Proteomes" id="UP000250443"/>
    </source>
</evidence>
<reference evidence="2 6" key="3">
    <citation type="submission" date="2020-11" db="EMBL/GenBank/DDBJ databases">
        <title>Enhanced detection system for hospital associated transmission using whole genome sequencing surveillance.</title>
        <authorList>
            <person name="Harrison L.H."/>
            <person name="Van Tyne D."/>
            <person name="Marsh J.W."/>
            <person name="Griffith M.P."/>
            <person name="Snyder D.J."/>
            <person name="Cooper V.S."/>
            <person name="Mustapha M."/>
        </authorList>
    </citation>
    <scope>NUCLEOTIDE SEQUENCE [LARGE SCALE GENOMIC DNA]</scope>
    <source>
        <strain evidence="2 6">PSB00013</strain>
    </source>
</reference>
<evidence type="ECO:0000313" key="1">
    <source>
        <dbReference type="EMBL" id="MBF8639909.1"/>
    </source>
</evidence>
<reference evidence="1 5" key="2">
    <citation type="submission" date="2020-10" db="EMBL/GenBank/DDBJ databases">
        <title>Genome sequences of Pseudomonas isolates.</title>
        <authorList>
            <person name="Wessels L."/>
            <person name="Reich F."/>
            <person name="Hammerl J."/>
        </authorList>
    </citation>
    <scope>NUCLEOTIDE SEQUENCE [LARGE SCALE GENOMIC DNA]</scope>
    <source>
        <strain evidence="1 5">20-MO00624-0</strain>
    </source>
</reference>
<evidence type="ECO:0000313" key="6">
    <source>
        <dbReference type="Proteomes" id="UP000638986"/>
    </source>
</evidence>
<dbReference type="GO" id="GO:0016853">
    <property type="term" value="F:isomerase activity"/>
    <property type="evidence" value="ECO:0007669"/>
    <property type="project" value="UniProtKB-KW"/>
</dbReference>
<dbReference type="EMBL" id="UAUF01000012">
    <property type="protein sequence ID" value="SPZ08392.1"/>
    <property type="molecule type" value="Genomic_DNA"/>
</dbReference>
<dbReference type="Proteomes" id="UP000626180">
    <property type="component" value="Unassembled WGS sequence"/>
</dbReference>
<dbReference type="EMBL" id="JADMCD010000002">
    <property type="protein sequence ID" value="MBF8639909.1"/>
    <property type="molecule type" value="Genomic_DNA"/>
</dbReference>
<gene>
    <name evidence="2" type="ORF">I5Q09_11575</name>
    <name evidence="1" type="ORF">IRZ65_04335</name>
    <name evidence="3" type="ORF">NCTC11842_02761</name>
</gene>
<proteinExistence type="predicted"/>
<organism evidence="3 4">
    <name type="scientific">Pseudomonas luteola</name>
    <dbReference type="NCBI Taxonomy" id="47886"/>
    <lineage>
        <taxon>Bacteria</taxon>
        <taxon>Pseudomonadati</taxon>
        <taxon>Pseudomonadota</taxon>
        <taxon>Gammaproteobacteria</taxon>
        <taxon>Pseudomonadales</taxon>
        <taxon>Pseudomonadaceae</taxon>
        <taxon>Pseudomonas</taxon>
    </lineage>
</organism>
<dbReference type="RefSeq" id="WP_010794958.1">
    <property type="nucleotide sequence ID" value="NZ_CP044086.1"/>
</dbReference>
<evidence type="ECO:0000313" key="5">
    <source>
        <dbReference type="Proteomes" id="UP000626180"/>
    </source>
</evidence>
<protein>
    <submittedName>
        <fullName evidence="1">GTPase</fullName>
    </submittedName>
    <submittedName>
        <fullName evidence="3">Topoisomerase II</fullName>
    </submittedName>
</protein>
<dbReference type="GeneID" id="300269010"/>
<name>A0A2X2CI52_PSELU</name>
<dbReference type="EMBL" id="JADTXM010000007">
    <property type="protein sequence ID" value="MBH3439323.1"/>
    <property type="molecule type" value="Genomic_DNA"/>
</dbReference>
<sequence length="94" mass="10307">MIESLSLILEDTQGERREARAARVAVQINGRDLWLEPDGQGGLTIYAESFEDEAETPVLGLRPQAVNQFGLALSLEPVEEDHEHGPDCGCGHDH</sequence>
<dbReference type="AlphaFoldDB" id="A0A2X2CI52"/>
<keyword evidence="5" id="KW-1185">Reference proteome</keyword>
<evidence type="ECO:0000313" key="3">
    <source>
        <dbReference type="EMBL" id="SPZ08392.1"/>
    </source>
</evidence>
<keyword evidence="3" id="KW-0413">Isomerase</keyword>
<accession>A0A2X2CI52</accession>
<dbReference type="Proteomes" id="UP000250443">
    <property type="component" value="Unassembled WGS sequence"/>
</dbReference>
<reference evidence="3 4" key="1">
    <citation type="submission" date="2018-06" db="EMBL/GenBank/DDBJ databases">
        <authorList>
            <consortium name="Pathogen Informatics"/>
            <person name="Doyle S."/>
        </authorList>
    </citation>
    <scope>NUCLEOTIDE SEQUENCE [LARGE SCALE GENOMIC DNA]</scope>
    <source>
        <strain evidence="3 4">NCTC11842</strain>
    </source>
</reference>
<dbReference type="Proteomes" id="UP000638986">
    <property type="component" value="Unassembled WGS sequence"/>
</dbReference>